<feature type="transmembrane region" description="Helical" evidence="5">
    <location>
        <begin position="6"/>
        <end position="22"/>
    </location>
</feature>
<keyword evidence="3 5" id="KW-1133">Transmembrane helix</keyword>
<evidence type="ECO:0000256" key="2">
    <source>
        <dbReference type="ARBA" id="ARBA00022692"/>
    </source>
</evidence>
<dbReference type="EMBL" id="FOYX01000001">
    <property type="protein sequence ID" value="SFR55396.1"/>
    <property type="molecule type" value="Genomic_DNA"/>
</dbReference>
<protein>
    <submittedName>
        <fullName evidence="6">DoxX-like family protein</fullName>
    </submittedName>
</protein>
<comment type="subcellular location">
    <subcellularLocation>
        <location evidence="1">Membrane</location>
        <topology evidence="1">Multi-pass membrane protein</topology>
    </subcellularLocation>
</comment>
<feature type="transmembrane region" description="Helical" evidence="5">
    <location>
        <begin position="42"/>
        <end position="64"/>
    </location>
</feature>
<dbReference type="AlphaFoldDB" id="A0A1I6HLT5"/>
<feature type="transmembrane region" description="Helical" evidence="5">
    <location>
        <begin position="105"/>
        <end position="123"/>
    </location>
</feature>
<evidence type="ECO:0000256" key="4">
    <source>
        <dbReference type="ARBA" id="ARBA00023136"/>
    </source>
</evidence>
<gene>
    <name evidence="6" type="ORF">SAMN04488010_0503</name>
</gene>
<dbReference type="InterPro" id="IPR032808">
    <property type="entry name" value="DoxX"/>
</dbReference>
<name>A0A1I6HLT5_9FLAO</name>
<dbReference type="GO" id="GO:0016020">
    <property type="term" value="C:membrane"/>
    <property type="evidence" value="ECO:0007669"/>
    <property type="project" value="UniProtKB-SubCell"/>
</dbReference>
<dbReference type="Pfam" id="PF13564">
    <property type="entry name" value="DoxX_2"/>
    <property type="match status" value="1"/>
</dbReference>
<evidence type="ECO:0000313" key="7">
    <source>
        <dbReference type="Proteomes" id="UP000199462"/>
    </source>
</evidence>
<dbReference type="RefSeq" id="WP_091901203.1">
    <property type="nucleotide sequence ID" value="NZ_CANMNE010000002.1"/>
</dbReference>
<evidence type="ECO:0000256" key="1">
    <source>
        <dbReference type="ARBA" id="ARBA00004141"/>
    </source>
</evidence>
<keyword evidence="4 5" id="KW-0472">Membrane</keyword>
<evidence type="ECO:0000256" key="3">
    <source>
        <dbReference type="ARBA" id="ARBA00022989"/>
    </source>
</evidence>
<dbReference type="Proteomes" id="UP000199462">
    <property type="component" value="Unassembled WGS sequence"/>
</dbReference>
<organism evidence="6 7">
    <name type="scientific">Maribacter stanieri</name>
    <dbReference type="NCBI Taxonomy" id="440514"/>
    <lineage>
        <taxon>Bacteria</taxon>
        <taxon>Pseudomonadati</taxon>
        <taxon>Bacteroidota</taxon>
        <taxon>Flavobacteriia</taxon>
        <taxon>Flavobacteriales</taxon>
        <taxon>Flavobacteriaceae</taxon>
        <taxon>Maribacter</taxon>
    </lineage>
</organism>
<keyword evidence="7" id="KW-1185">Reference proteome</keyword>
<sequence length="124" mass="13769">MDYISILAKVIIFISIINVWFFRFNKKTMYRGGDASSMKEEFAAYGLSESTMYFIGALKVLSALGLIVSIWAPMLTLPSAGLMAILMVGAILMHVKIKDSLKQSMPAAIFLLLSLFIISQSYMV</sequence>
<dbReference type="STRING" id="440514.SAMN04488010_0503"/>
<feature type="transmembrane region" description="Helical" evidence="5">
    <location>
        <begin position="70"/>
        <end position="93"/>
    </location>
</feature>
<evidence type="ECO:0000313" key="6">
    <source>
        <dbReference type="EMBL" id="SFR55396.1"/>
    </source>
</evidence>
<accession>A0A1I6HLT5</accession>
<reference evidence="7" key="1">
    <citation type="submission" date="2016-10" db="EMBL/GenBank/DDBJ databases">
        <authorList>
            <person name="Varghese N."/>
            <person name="Submissions S."/>
        </authorList>
    </citation>
    <scope>NUCLEOTIDE SEQUENCE [LARGE SCALE GENOMIC DNA]</scope>
    <source>
        <strain evidence="7">DSM 19891</strain>
    </source>
</reference>
<evidence type="ECO:0000256" key="5">
    <source>
        <dbReference type="SAM" id="Phobius"/>
    </source>
</evidence>
<keyword evidence="2 5" id="KW-0812">Transmembrane</keyword>
<proteinExistence type="predicted"/>